<dbReference type="InterPro" id="IPR039426">
    <property type="entry name" value="TonB-dep_rcpt-like"/>
</dbReference>
<evidence type="ECO:0000256" key="2">
    <source>
        <dbReference type="ARBA" id="ARBA00022448"/>
    </source>
</evidence>
<dbReference type="EMBL" id="DVLY01000077">
    <property type="protein sequence ID" value="HIT97852.1"/>
    <property type="molecule type" value="Genomic_DNA"/>
</dbReference>
<accession>A0A9D1HB77</accession>
<evidence type="ECO:0000313" key="10">
    <source>
        <dbReference type="Proteomes" id="UP000824161"/>
    </source>
</evidence>
<name>A0A9D1HB77_9FLAO</name>
<comment type="caution">
    <text evidence="9">The sequence shown here is derived from an EMBL/GenBank/DDBJ whole genome shotgun (WGS) entry which is preliminary data.</text>
</comment>
<feature type="domain" description="TonB-dependent transporter Oar-like beta-barrel" evidence="8">
    <location>
        <begin position="236"/>
        <end position="1025"/>
    </location>
</feature>
<keyword evidence="6" id="KW-0998">Cell outer membrane</keyword>
<dbReference type="SUPFAM" id="SSF49464">
    <property type="entry name" value="Carboxypeptidase regulatory domain-like"/>
    <property type="match status" value="1"/>
</dbReference>
<evidence type="ECO:0000259" key="8">
    <source>
        <dbReference type="Pfam" id="PF25183"/>
    </source>
</evidence>
<dbReference type="SUPFAM" id="SSF56935">
    <property type="entry name" value="Porins"/>
    <property type="match status" value="1"/>
</dbReference>
<dbReference type="Gene3D" id="2.60.40.1120">
    <property type="entry name" value="Carboxypeptidase-like, regulatory domain"/>
    <property type="match status" value="1"/>
</dbReference>
<dbReference type="InterPro" id="IPR036942">
    <property type="entry name" value="Beta-barrel_TonB_sf"/>
</dbReference>
<organism evidence="9 10">
    <name type="scientific">Candidatus Merdimorpha stercoravium</name>
    <dbReference type="NCBI Taxonomy" id="2840863"/>
    <lineage>
        <taxon>Bacteria</taxon>
        <taxon>Pseudomonadati</taxon>
        <taxon>Bacteroidota</taxon>
        <taxon>Flavobacteriia</taxon>
        <taxon>Flavobacteriales</taxon>
        <taxon>Candidatus Merdimorpha</taxon>
    </lineage>
</organism>
<keyword evidence="2" id="KW-0813">Transport</keyword>
<dbReference type="PANTHER" id="PTHR30069:SF46">
    <property type="entry name" value="OAR PROTEIN"/>
    <property type="match status" value="1"/>
</dbReference>
<gene>
    <name evidence="9" type="ORF">IAC44_03340</name>
</gene>
<feature type="chain" id="PRO_5038407345" evidence="7">
    <location>
        <begin position="24"/>
        <end position="1096"/>
    </location>
</feature>
<comment type="subcellular location">
    <subcellularLocation>
        <location evidence="1">Cell outer membrane</location>
        <topology evidence="1">Multi-pass membrane protein</topology>
    </subcellularLocation>
</comment>
<reference evidence="9" key="2">
    <citation type="journal article" date="2021" name="PeerJ">
        <title>Extensive microbial diversity within the chicken gut microbiome revealed by metagenomics and culture.</title>
        <authorList>
            <person name="Gilroy R."/>
            <person name="Ravi A."/>
            <person name="Getino M."/>
            <person name="Pursley I."/>
            <person name="Horton D.L."/>
            <person name="Alikhan N.F."/>
            <person name="Baker D."/>
            <person name="Gharbi K."/>
            <person name="Hall N."/>
            <person name="Watson M."/>
            <person name="Adriaenssens E.M."/>
            <person name="Foster-Nyarko E."/>
            <person name="Jarju S."/>
            <person name="Secka A."/>
            <person name="Antonio M."/>
            <person name="Oren A."/>
            <person name="Chaudhuri R.R."/>
            <person name="La Ragione R."/>
            <person name="Hildebrand F."/>
            <person name="Pallen M.J."/>
        </authorList>
    </citation>
    <scope>NUCLEOTIDE SEQUENCE</scope>
    <source>
        <strain evidence="9">1383</strain>
    </source>
</reference>
<evidence type="ECO:0000256" key="6">
    <source>
        <dbReference type="ARBA" id="ARBA00023237"/>
    </source>
</evidence>
<evidence type="ECO:0000256" key="5">
    <source>
        <dbReference type="ARBA" id="ARBA00023136"/>
    </source>
</evidence>
<dbReference type="GO" id="GO:0044718">
    <property type="term" value="P:siderophore transmembrane transport"/>
    <property type="evidence" value="ECO:0007669"/>
    <property type="project" value="TreeGrafter"/>
</dbReference>
<keyword evidence="7" id="KW-0732">Signal</keyword>
<dbReference type="AlphaFoldDB" id="A0A9D1HB77"/>
<keyword evidence="9" id="KW-0675">Receptor</keyword>
<dbReference type="Proteomes" id="UP000824161">
    <property type="component" value="Unassembled WGS sequence"/>
</dbReference>
<dbReference type="InterPro" id="IPR057601">
    <property type="entry name" value="Oar-like_b-barrel"/>
</dbReference>
<evidence type="ECO:0000313" key="9">
    <source>
        <dbReference type="EMBL" id="HIT97852.1"/>
    </source>
</evidence>
<keyword evidence="5" id="KW-0472">Membrane</keyword>
<keyword evidence="3" id="KW-1134">Transmembrane beta strand</keyword>
<dbReference type="Pfam" id="PF13620">
    <property type="entry name" value="CarboxypepD_reg"/>
    <property type="match status" value="1"/>
</dbReference>
<feature type="signal peptide" evidence="7">
    <location>
        <begin position="1"/>
        <end position="23"/>
    </location>
</feature>
<dbReference type="PANTHER" id="PTHR30069">
    <property type="entry name" value="TONB-DEPENDENT OUTER MEMBRANE RECEPTOR"/>
    <property type="match status" value="1"/>
</dbReference>
<evidence type="ECO:0000256" key="3">
    <source>
        <dbReference type="ARBA" id="ARBA00022452"/>
    </source>
</evidence>
<evidence type="ECO:0000256" key="4">
    <source>
        <dbReference type="ARBA" id="ARBA00022692"/>
    </source>
</evidence>
<evidence type="ECO:0000256" key="1">
    <source>
        <dbReference type="ARBA" id="ARBA00004571"/>
    </source>
</evidence>
<proteinExistence type="predicted"/>
<dbReference type="Gene3D" id="2.40.170.20">
    <property type="entry name" value="TonB-dependent receptor, beta-barrel domain"/>
    <property type="match status" value="1"/>
</dbReference>
<dbReference type="Pfam" id="PF25183">
    <property type="entry name" value="OMP_b-brl_4"/>
    <property type="match status" value="1"/>
</dbReference>
<dbReference type="GO" id="GO:0015344">
    <property type="term" value="F:siderophore uptake transmembrane transporter activity"/>
    <property type="evidence" value="ECO:0007669"/>
    <property type="project" value="TreeGrafter"/>
</dbReference>
<sequence length="1096" mass="121923">MKTFLRSFAFIVAFVAVALGATAQVTTASISGLVTDTQKQTMPGATVKATHLPSGTVYTVGTQTNGRFNINGMRVGGPYTIEVSFVGFIPEKIEDVYLVLGEDRNFNVVLKENTQDLGEVVVIGTSNPIISAGRTGAQEVITRDKIDRMPAINRSIDDFTRLTPMSNGNSFAGASYRFNNVTVDGASFNNSYGLSSKLGAGDLQPISLEAIDQIQVMIAPYDVRNGAFVGAGINTVTKSGTNQWTGSVYWYTKSPSLEGRRQKDVTVDKGDFQENHYGLSIGGPIIKNKLFFFINGELDRLSTPVNYRPRPDKNTPVEGDYSFADQQTLQELADFLMENFNYNPGSYNVENTPVEADRLTARLDWNINTKNTLSLKYFYLKSFVTNNPSTSGALPGGRGPNANAIPFSSSYYRQNNNFNIFIADLNTTISSNMSNALTVGYSALRDFRNMDGGFFPEVNIGQGDAELPAKSTAFTTFGTEANSYNNLLYSDIYQIQDNFTWTVGDHQLVFGTQSDFRSFKNGFANSFAGQYQYQSIEDFYADVLAHKQWIASGANPADRPLTNAIYYKQMYNATDSDAFPYAKTSVLTLGFYVQDRWTITPNFNLTLGLRADIPIFTSKLDHNPVFDGVIFRDGRTIDTAKLPSTNVMLSPRVGFNWDVMGDHTLQIRGGSGLFAGTPPYVWIGNQAGNNGLLFGQVETGYAFSGEVNAPKPADGQPAKASIAITDPELKYPQIWKTDLAVDYRFGKGWIATVELLYNKDVHALYHTDINHPNYDRSWVTSLGGADNRPYLIKNKLNSEAYDVILLTNTNKGYSFYTTLQLQKDFLTGPLKGLYLNGSYTFGVSKSVTDGSSSVASSAYKYRPAVNPDADELGYSAGSFPDRILLQASYRIEYAKSMATSIGVVYQRYMPFRYSYTYNGDVNNDSYSYNDLIYVPEKMSDIRIVPAAGDKRSELAIWHDIYSFIKQDPYLRYHRGEYAERNGGRAPYVNQVDLNFAQDFFLETASGQRNTIRVSLDISNFLNLLNKNWGVRQSTPSGWNQQYQFLQMTEKPSAANNYTPGFTMPEKNGKVPTSTFEDYISPSSRWAMQIGVKYMFN</sequence>
<evidence type="ECO:0000256" key="7">
    <source>
        <dbReference type="SAM" id="SignalP"/>
    </source>
</evidence>
<reference evidence="9" key="1">
    <citation type="submission" date="2020-10" db="EMBL/GenBank/DDBJ databases">
        <authorList>
            <person name="Gilroy R."/>
        </authorList>
    </citation>
    <scope>NUCLEOTIDE SEQUENCE</scope>
    <source>
        <strain evidence="9">1383</strain>
    </source>
</reference>
<dbReference type="GO" id="GO:0009279">
    <property type="term" value="C:cell outer membrane"/>
    <property type="evidence" value="ECO:0007669"/>
    <property type="project" value="UniProtKB-SubCell"/>
</dbReference>
<keyword evidence="4" id="KW-0812">Transmembrane</keyword>
<protein>
    <submittedName>
        <fullName evidence="9">TonB-dependent receptor</fullName>
    </submittedName>
</protein>
<dbReference type="InterPro" id="IPR008969">
    <property type="entry name" value="CarboxyPept-like_regulatory"/>
</dbReference>